<dbReference type="Proteomes" id="UP001139462">
    <property type="component" value="Unassembled WGS sequence"/>
</dbReference>
<dbReference type="EMBL" id="JAIRBB010000001">
    <property type="protein sequence ID" value="MCG2429785.1"/>
    <property type="molecule type" value="Genomic_DNA"/>
</dbReference>
<dbReference type="RefSeq" id="WP_237606515.1">
    <property type="nucleotide sequence ID" value="NZ_JAIRBB010000001.1"/>
</dbReference>
<gene>
    <name evidence="2" type="ORF">K8344_01535</name>
</gene>
<organism evidence="2 3">
    <name type="scientific">Aequorivita xiaoshiensis</name>
    <dbReference type="NCBI Taxonomy" id="2874476"/>
    <lineage>
        <taxon>Bacteria</taxon>
        <taxon>Pseudomonadati</taxon>
        <taxon>Bacteroidota</taxon>
        <taxon>Flavobacteriia</taxon>
        <taxon>Flavobacteriales</taxon>
        <taxon>Flavobacteriaceae</taxon>
        <taxon>Aequorivita</taxon>
    </lineage>
</organism>
<sequence>MKKLFICICIGVFLLVSGCSSNTEECEIGAVENPNQQEPIDGAIYKQSALDCRIPKLQVFQFNNYTSTEIKANQNTILYISEGTFQNLDGTIIDGEITFSILEMYNPGEIIACQLSTNGINSSQAIEPLLSESIFYINAEHNGNPVLMNGEIQVFIPSDNESLDLSLFVSPTCNAIDCTVLWEIVPQYSVFEEPYQDASGNIILGYRAIIDELGWYSFARFNPSTEERGILYNKAHSPYSLANSNVFLKYDSNSIGVGMFSAYDSENEVFSEKFSQIPKNTTANVIFVSKPESEFLFDSSPIVTKDGKITVTRNTKNGSERNLVDYINNL</sequence>
<dbReference type="PROSITE" id="PS51257">
    <property type="entry name" value="PROKAR_LIPOPROTEIN"/>
    <property type="match status" value="1"/>
</dbReference>
<proteinExistence type="predicted"/>
<keyword evidence="3" id="KW-1185">Reference proteome</keyword>
<evidence type="ECO:0000256" key="1">
    <source>
        <dbReference type="SAM" id="SignalP"/>
    </source>
</evidence>
<evidence type="ECO:0000313" key="3">
    <source>
        <dbReference type="Proteomes" id="UP001139462"/>
    </source>
</evidence>
<keyword evidence="1" id="KW-0732">Signal</keyword>
<comment type="caution">
    <text evidence="2">The sequence shown here is derived from an EMBL/GenBank/DDBJ whole genome shotgun (WGS) entry which is preliminary data.</text>
</comment>
<reference evidence="2" key="1">
    <citation type="submission" date="2021-09" db="EMBL/GenBank/DDBJ databases">
        <title>Genome of Aequorivita sp. strain F64183.</title>
        <authorList>
            <person name="Wang Y."/>
        </authorList>
    </citation>
    <scope>NUCLEOTIDE SEQUENCE</scope>
    <source>
        <strain evidence="2">F64183</strain>
    </source>
</reference>
<evidence type="ECO:0000313" key="2">
    <source>
        <dbReference type="EMBL" id="MCG2429785.1"/>
    </source>
</evidence>
<feature type="signal peptide" evidence="1">
    <location>
        <begin position="1"/>
        <end position="22"/>
    </location>
</feature>
<evidence type="ECO:0008006" key="4">
    <source>
        <dbReference type="Google" id="ProtNLM"/>
    </source>
</evidence>
<feature type="chain" id="PRO_5040797967" description="Lipoprotein" evidence="1">
    <location>
        <begin position="23"/>
        <end position="330"/>
    </location>
</feature>
<name>A0A9X1QY91_9FLAO</name>
<dbReference type="AlphaFoldDB" id="A0A9X1QY91"/>
<accession>A0A9X1QY91</accession>
<protein>
    <recommendedName>
        <fullName evidence="4">Lipoprotein</fullName>
    </recommendedName>
</protein>